<reference evidence="2 3" key="1">
    <citation type="submission" date="2024-09" db="EMBL/GenBank/DDBJ databases">
        <authorList>
            <person name="Sun Q."/>
            <person name="Mori K."/>
        </authorList>
    </citation>
    <scope>NUCLEOTIDE SEQUENCE [LARGE SCALE GENOMIC DNA]</scope>
    <source>
        <strain evidence="2 3">NCAIM B.02621</strain>
    </source>
</reference>
<proteinExistence type="predicted"/>
<dbReference type="Gene3D" id="3.40.50.1010">
    <property type="entry name" value="5'-nuclease"/>
    <property type="match status" value="1"/>
</dbReference>
<dbReference type="InterPro" id="IPR041705">
    <property type="entry name" value="PIN_Sll0205"/>
</dbReference>
<dbReference type="Proteomes" id="UP001589906">
    <property type="component" value="Unassembled WGS sequence"/>
</dbReference>
<accession>A0ABV6R435</accession>
<gene>
    <name evidence="2" type="ORF">ACFFGE_09940</name>
</gene>
<dbReference type="RefSeq" id="WP_376836208.1">
    <property type="nucleotide sequence ID" value="NZ_JBHLSW010000007.1"/>
</dbReference>
<dbReference type="InterPro" id="IPR052919">
    <property type="entry name" value="TA_system_RNase"/>
</dbReference>
<dbReference type="EMBL" id="JBHLSW010000007">
    <property type="protein sequence ID" value="MFC0634196.1"/>
    <property type="molecule type" value="Genomic_DNA"/>
</dbReference>
<dbReference type="PANTHER" id="PTHR36173">
    <property type="entry name" value="RIBONUCLEASE VAPC16-RELATED"/>
    <property type="match status" value="1"/>
</dbReference>
<name>A0ABV6R435_9CAUL</name>
<sequence>MLDTHLLIWIAAGDARAESMRTVVDDPATDVAYSVASLWEIGIKRSLARSDFRIDPAALRQGLLAAAYVELPVSGEHALAAPLLPPIHKDPFDRLIVAQALVEERVLFTSDASLGGYPADIRLI</sequence>
<keyword evidence="3" id="KW-1185">Reference proteome</keyword>
<evidence type="ECO:0000259" key="1">
    <source>
        <dbReference type="Pfam" id="PF01850"/>
    </source>
</evidence>
<protein>
    <submittedName>
        <fullName evidence="2">Type II toxin-antitoxin system VapC family toxin</fullName>
    </submittedName>
</protein>
<organism evidence="2 3">
    <name type="scientific">Brevundimonas balnearis</name>
    <dbReference type="NCBI Taxonomy" id="1572858"/>
    <lineage>
        <taxon>Bacteria</taxon>
        <taxon>Pseudomonadati</taxon>
        <taxon>Pseudomonadota</taxon>
        <taxon>Alphaproteobacteria</taxon>
        <taxon>Caulobacterales</taxon>
        <taxon>Caulobacteraceae</taxon>
        <taxon>Brevundimonas</taxon>
    </lineage>
</organism>
<dbReference type="CDD" id="cd09872">
    <property type="entry name" value="PIN_Sll0205-like"/>
    <property type="match status" value="1"/>
</dbReference>
<evidence type="ECO:0000313" key="2">
    <source>
        <dbReference type="EMBL" id="MFC0634196.1"/>
    </source>
</evidence>
<dbReference type="InterPro" id="IPR002716">
    <property type="entry name" value="PIN_dom"/>
</dbReference>
<dbReference type="SUPFAM" id="SSF88723">
    <property type="entry name" value="PIN domain-like"/>
    <property type="match status" value="1"/>
</dbReference>
<feature type="domain" description="PIN" evidence="1">
    <location>
        <begin position="1"/>
        <end position="113"/>
    </location>
</feature>
<comment type="caution">
    <text evidence="2">The sequence shown here is derived from an EMBL/GenBank/DDBJ whole genome shotgun (WGS) entry which is preliminary data.</text>
</comment>
<dbReference type="InterPro" id="IPR029060">
    <property type="entry name" value="PIN-like_dom_sf"/>
</dbReference>
<evidence type="ECO:0000313" key="3">
    <source>
        <dbReference type="Proteomes" id="UP001589906"/>
    </source>
</evidence>
<dbReference type="PANTHER" id="PTHR36173:SF2">
    <property type="entry name" value="RIBONUCLEASE VAPC16"/>
    <property type="match status" value="1"/>
</dbReference>
<dbReference type="Pfam" id="PF01850">
    <property type="entry name" value="PIN"/>
    <property type="match status" value="1"/>
</dbReference>